<dbReference type="InterPro" id="IPR050109">
    <property type="entry name" value="HTH-type_TetR-like_transc_reg"/>
</dbReference>
<evidence type="ECO:0000313" key="6">
    <source>
        <dbReference type="EMBL" id="MBB4959344.1"/>
    </source>
</evidence>
<dbReference type="Pfam" id="PF02909">
    <property type="entry name" value="TetR_C_1"/>
    <property type="match status" value="1"/>
</dbReference>
<accession>A0A7W7WQ12</accession>
<reference evidence="6 7" key="1">
    <citation type="submission" date="2020-08" db="EMBL/GenBank/DDBJ databases">
        <title>Sequencing the genomes of 1000 actinobacteria strains.</title>
        <authorList>
            <person name="Klenk H.-P."/>
        </authorList>
    </citation>
    <scope>NUCLEOTIDE SEQUENCE [LARGE SCALE GENOMIC DNA]</scope>
    <source>
        <strain evidence="6 7">DSM 45886</strain>
    </source>
</reference>
<keyword evidence="7" id="KW-1185">Reference proteome</keyword>
<dbReference type="InterPro" id="IPR009057">
    <property type="entry name" value="Homeodomain-like_sf"/>
</dbReference>
<proteinExistence type="predicted"/>
<protein>
    <submittedName>
        <fullName evidence="6">AcrR family transcriptional regulator</fullName>
    </submittedName>
</protein>
<gene>
    <name evidence="6" type="ORF">FHR38_003077</name>
</gene>
<evidence type="ECO:0000259" key="5">
    <source>
        <dbReference type="PROSITE" id="PS50977"/>
    </source>
</evidence>
<feature type="DNA-binding region" description="H-T-H motif" evidence="4">
    <location>
        <begin position="50"/>
        <end position="69"/>
    </location>
</feature>
<evidence type="ECO:0000256" key="3">
    <source>
        <dbReference type="ARBA" id="ARBA00023163"/>
    </source>
</evidence>
<keyword evidence="1" id="KW-0805">Transcription regulation</keyword>
<dbReference type="EMBL" id="JACHJW010000001">
    <property type="protein sequence ID" value="MBB4959344.1"/>
    <property type="molecule type" value="Genomic_DNA"/>
</dbReference>
<feature type="domain" description="HTH tetR-type" evidence="5">
    <location>
        <begin position="27"/>
        <end position="87"/>
    </location>
</feature>
<dbReference type="PROSITE" id="PS50977">
    <property type="entry name" value="HTH_TETR_2"/>
    <property type="match status" value="1"/>
</dbReference>
<dbReference type="SUPFAM" id="SSF46689">
    <property type="entry name" value="Homeodomain-like"/>
    <property type="match status" value="1"/>
</dbReference>
<dbReference type="SUPFAM" id="SSF48498">
    <property type="entry name" value="Tetracyclin repressor-like, C-terminal domain"/>
    <property type="match status" value="1"/>
</dbReference>
<dbReference type="GO" id="GO:0003700">
    <property type="term" value="F:DNA-binding transcription factor activity"/>
    <property type="evidence" value="ECO:0007669"/>
    <property type="project" value="TreeGrafter"/>
</dbReference>
<evidence type="ECO:0000256" key="4">
    <source>
        <dbReference type="PROSITE-ProRule" id="PRU00335"/>
    </source>
</evidence>
<dbReference type="GO" id="GO:0000976">
    <property type="term" value="F:transcription cis-regulatory region binding"/>
    <property type="evidence" value="ECO:0007669"/>
    <property type="project" value="TreeGrafter"/>
</dbReference>
<keyword evidence="3" id="KW-0804">Transcription</keyword>
<dbReference type="Pfam" id="PF00440">
    <property type="entry name" value="TetR_N"/>
    <property type="match status" value="1"/>
</dbReference>
<keyword evidence="2 4" id="KW-0238">DNA-binding</keyword>
<comment type="caution">
    <text evidence="6">The sequence shown here is derived from an EMBL/GenBank/DDBJ whole genome shotgun (WGS) entry which is preliminary data.</text>
</comment>
<dbReference type="Proteomes" id="UP000578819">
    <property type="component" value="Unassembled WGS sequence"/>
</dbReference>
<dbReference type="PANTHER" id="PTHR30055:SF151">
    <property type="entry name" value="TRANSCRIPTIONAL REGULATORY PROTEIN"/>
    <property type="match status" value="1"/>
</dbReference>
<dbReference type="GO" id="GO:0045892">
    <property type="term" value="P:negative regulation of DNA-templated transcription"/>
    <property type="evidence" value="ECO:0007669"/>
    <property type="project" value="InterPro"/>
</dbReference>
<dbReference type="PRINTS" id="PR00455">
    <property type="entry name" value="HTHTETR"/>
</dbReference>
<dbReference type="Gene3D" id="1.10.10.60">
    <property type="entry name" value="Homeodomain-like"/>
    <property type="match status" value="1"/>
</dbReference>
<sequence>MANRALPLVVARMWGRETASRHGPRPSLDLPRILQAAIGIADREGLESVRMSSVAAEVGMATMSLYRYVGSKDELLTLMADIAAPEPPALDGRPWRDYLAAWTRANRDFLLDRPWLLQISRSTPPVGPRSLRWLDRALAALAETGLGLGERINIASTLTGYAASQAALVLSMATGRTTAGGDDAISGMVGYSDVLSQVLDPTDYPELAVAVRSGAFGAAEEWVDEGDFTFGLDLLLDGIQTLVTRRDGGSEVRW</sequence>
<dbReference type="InterPro" id="IPR004111">
    <property type="entry name" value="Repressor_TetR_C"/>
</dbReference>
<evidence type="ECO:0000256" key="2">
    <source>
        <dbReference type="ARBA" id="ARBA00023125"/>
    </source>
</evidence>
<dbReference type="Gene3D" id="1.10.357.10">
    <property type="entry name" value="Tetracycline Repressor, domain 2"/>
    <property type="match status" value="1"/>
</dbReference>
<name>A0A7W7WQ12_9ACTN</name>
<dbReference type="PANTHER" id="PTHR30055">
    <property type="entry name" value="HTH-TYPE TRANSCRIPTIONAL REGULATOR RUTR"/>
    <property type="match status" value="1"/>
</dbReference>
<dbReference type="InterPro" id="IPR001647">
    <property type="entry name" value="HTH_TetR"/>
</dbReference>
<evidence type="ECO:0000313" key="7">
    <source>
        <dbReference type="Proteomes" id="UP000578819"/>
    </source>
</evidence>
<dbReference type="InterPro" id="IPR036271">
    <property type="entry name" value="Tet_transcr_reg_TetR-rel_C_sf"/>
</dbReference>
<dbReference type="RefSeq" id="WP_184535291.1">
    <property type="nucleotide sequence ID" value="NZ_JACHJW010000001.1"/>
</dbReference>
<evidence type="ECO:0000256" key="1">
    <source>
        <dbReference type="ARBA" id="ARBA00023015"/>
    </source>
</evidence>
<organism evidence="6 7">
    <name type="scientific">Micromonospora polyrhachis</name>
    <dbReference type="NCBI Taxonomy" id="1282883"/>
    <lineage>
        <taxon>Bacteria</taxon>
        <taxon>Bacillati</taxon>
        <taxon>Actinomycetota</taxon>
        <taxon>Actinomycetes</taxon>
        <taxon>Micromonosporales</taxon>
        <taxon>Micromonosporaceae</taxon>
        <taxon>Micromonospora</taxon>
    </lineage>
</organism>
<dbReference type="AlphaFoldDB" id="A0A7W7WQ12"/>